<reference evidence="1 2" key="1">
    <citation type="submission" date="2021-06" db="EMBL/GenBank/DDBJ databases">
        <authorList>
            <person name="Palmer J.M."/>
        </authorList>
    </citation>
    <scope>NUCLEOTIDE SEQUENCE [LARGE SCALE GENOMIC DNA]</scope>
    <source>
        <strain evidence="1 2">GA_2019</strain>
        <tissue evidence="1">Muscle</tissue>
    </source>
</reference>
<proteinExistence type="predicted"/>
<protein>
    <submittedName>
        <fullName evidence="1">Uncharacterized protein</fullName>
    </submittedName>
</protein>
<evidence type="ECO:0000313" key="2">
    <source>
        <dbReference type="Proteomes" id="UP001476798"/>
    </source>
</evidence>
<sequence length="150" mass="16111">MQCQTNFHKSGMNKSIVEGKAAVYDGSLVNMGQQGHICKMKGEAPVGCFQRGIGEVRKCPQHKHQTHCSSSRLTIDLNAFASHLSISIPPPITYVLPLHRVATKNLFTQEFLTGVQTAHTDAVAGINAPCTTSDTLADSALGRIAPRDLA</sequence>
<organism evidence="1 2">
    <name type="scientific">Goodea atripinnis</name>
    <dbReference type="NCBI Taxonomy" id="208336"/>
    <lineage>
        <taxon>Eukaryota</taxon>
        <taxon>Metazoa</taxon>
        <taxon>Chordata</taxon>
        <taxon>Craniata</taxon>
        <taxon>Vertebrata</taxon>
        <taxon>Euteleostomi</taxon>
        <taxon>Actinopterygii</taxon>
        <taxon>Neopterygii</taxon>
        <taxon>Teleostei</taxon>
        <taxon>Neoteleostei</taxon>
        <taxon>Acanthomorphata</taxon>
        <taxon>Ovalentaria</taxon>
        <taxon>Atherinomorphae</taxon>
        <taxon>Cyprinodontiformes</taxon>
        <taxon>Goodeidae</taxon>
        <taxon>Goodea</taxon>
    </lineage>
</organism>
<dbReference type="Proteomes" id="UP001476798">
    <property type="component" value="Unassembled WGS sequence"/>
</dbReference>
<name>A0ABV0NRQ8_9TELE</name>
<keyword evidence="2" id="KW-1185">Reference proteome</keyword>
<dbReference type="EMBL" id="JAHRIO010050144">
    <property type="protein sequence ID" value="MEQ2174079.1"/>
    <property type="molecule type" value="Genomic_DNA"/>
</dbReference>
<comment type="caution">
    <text evidence="1">The sequence shown here is derived from an EMBL/GenBank/DDBJ whole genome shotgun (WGS) entry which is preliminary data.</text>
</comment>
<gene>
    <name evidence="1" type="ORF">GOODEAATRI_004119</name>
</gene>
<accession>A0ABV0NRQ8</accession>
<evidence type="ECO:0000313" key="1">
    <source>
        <dbReference type="EMBL" id="MEQ2174079.1"/>
    </source>
</evidence>